<dbReference type="InterPro" id="IPR017900">
    <property type="entry name" value="4Fe4S_Fe_S_CS"/>
</dbReference>
<evidence type="ECO:0000313" key="16">
    <source>
        <dbReference type="Proteomes" id="UP000288892"/>
    </source>
</evidence>
<dbReference type="SUPFAM" id="SSF52922">
    <property type="entry name" value="TK C-terminal domain-like"/>
    <property type="match status" value="1"/>
</dbReference>
<dbReference type="InterPro" id="IPR009014">
    <property type="entry name" value="Transketo_C/PFOR_II"/>
</dbReference>
<feature type="coiled-coil region" evidence="13">
    <location>
        <begin position="926"/>
        <end position="953"/>
    </location>
</feature>
<dbReference type="AlphaFoldDB" id="A0A444JGL2"/>
<dbReference type="InterPro" id="IPR033412">
    <property type="entry name" value="PFOR_II"/>
</dbReference>
<dbReference type="InterPro" id="IPR002869">
    <property type="entry name" value="Pyrv_flavodox_OxRed_cen"/>
</dbReference>
<dbReference type="FunFam" id="3.40.50.970:FF:000012">
    <property type="entry name" value="Pyruvate:ferredoxin (Flavodoxin) oxidoreductase"/>
    <property type="match status" value="1"/>
</dbReference>
<feature type="domain" description="4Fe-4S ferredoxin-type" evidence="14">
    <location>
        <begin position="742"/>
        <end position="771"/>
    </location>
</feature>
<feature type="binding site" evidence="10">
    <location>
        <position position="835"/>
    </location>
    <ligand>
        <name>thiamine diphosphate</name>
        <dbReference type="ChEBI" id="CHEBI:58937"/>
    </ligand>
</feature>
<dbReference type="CDD" id="cd03377">
    <property type="entry name" value="TPP_PFOR_PNO"/>
    <property type="match status" value="1"/>
</dbReference>
<evidence type="ECO:0000256" key="4">
    <source>
        <dbReference type="ARBA" id="ARBA00022723"/>
    </source>
</evidence>
<feature type="site" description="Important for catalytic activity" evidence="11">
    <location>
        <position position="114"/>
    </location>
</feature>
<keyword evidence="7 12" id="KW-0408">Iron</keyword>
<comment type="catalytic activity">
    <reaction evidence="9">
        <text>2 oxidized [2Fe-2S]-[ferredoxin] + pyruvate + CoA = 2 reduced [2Fe-2S]-[ferredoxin] + acetyl-CoA + CO2 + H(+)</text>
        <dbReference type="Rhea" id="RHEA:12765"/>
        <dbReference type="Rhea" id="RHEA-COMP:10000"/>
        <dbReference type="Rhea" id="RHEA-COMP:10001"/>
        <dbReference type="ChEBI" id="CHEBI:15361"/>
        <dbReference type="ChEBI" id="CHEBI:15378"/>
        <dbReference type="ChEBI" id="CHEBI:16526"/>
        <dbReference type="ChEBI" id="CHEBI:33737"/>
        <dbReference type="ChEBI" id="CHEBI:33738"/>
        <dbReference type="ChEBI" id="CHEBI:57287"/>
        <dbReference type="ChEBI" id="CHEBI:57288"/>
        <dbReference type="EC" id="1.2.7.1"/>
    </reaction>
</comment>
<evidence type="ECO:0000256" key="13">
    <source>
        <dbReference type="SAM" id="Coils"/>
    </source>
</evidence>
<dbReference type="Gene3D" id="3.40.50.920">
    <property type="match status" value="1"/>
</dbReference>
<dbReference type="GO" id="GO:0022900">
    <property type="term" value="P:electron transport chain"/>
    <property type="evidence" value="ECO:0007669"/>
    <property type="project" value="InterPro"/>
</dbReference>
<dbReference type="Pfam" id="PF02775">
    <property type="entry name" value="TPP_enzyme_C"/>
    <property type="match status" value="1"/>
</dbReference>
<evidence type="ECO:0000256" key="6">
    <source>
        <dbReference type="ARBA" id="ARBA00023002"/>
    </source>
</evidence>
<dbReference type="Gene3D" id="3.30.70.20">
    <property type="match status" value="1"/>
</dbReference>
<feature type="binding site" evidence="12">
    <location>
        <position position="833"/>
    </location>
    <ligand>
        <name>[4Fe-4S] cluster</name>
        <dbReference type="ChEBI" id="CHEBI:49883"/>
        <label>3</label>
    </ligand>
</feature>
<comment type="cofactor">
    <cofactor evidence="12">
        <name>[4Fe-4S] cluster</name>
        <dbReference type="ChEBI" id="CHEBI:49883"/>
    </cofactor>
    <text evidence="12">Binds 3 [4Fe-4S] clusters per subunit.</text>
</comment>
<dbReference type="InterPro" id="IPR011895">
    <property type="entry name" value="Pyrv_flavodox_OxRed"/>
</dbReference>
<evidence type="ECO:0000256" key="10">
    <source>
        <dbReference type="PIRSR" id="PIRSR000159-1"/>
    </source>
</evidence>
<feature type="binding site" evidence="12">
    <location>
        <position position="858"/>
    </location>
    <ligand>
        <name>[4Fe-4S] cluster</name>
        <dbReference type="ChEBI" id="CHEBI:49883"/>
        <label>3</label>
    </ligand>
</feature>
<comment type="caution">
    <text evidence="15">The sequence shown here is derived from an EMBL/GenBank/DDBJ whole genome shotgun (WGS) entry which is preliminary data.</text>
</comment>
<dbReference type="NCBIfam" id="TIGR02176">
    <property type="entry name" value="pyruv_ox_red"/>
    <property type="match status" value="1"/>
</dbReference>
<evidence type="ECO:0000256" key="5">
    <source>
        <dbReference type="ARBA" id="ARBA00022982"/>
    </source>
</evidence>
<dbReference type="InterPro" id="IPR019456">
    <property type="entry name" value="Pyrv-flavodox_OxRtase_EKR"/>
</dbReference>
<feature type="binding site" evidence="10">
    <location>
        <position position="64"/>
    </location>
    <ligand>
        <name>thiamine diphosphate</name>
        <dbReference type="ChEBI" id="CHEBI:58937"/>
    </ligand>
</feature>
<gene>
    <name evidence="15" type="ORF">VU01_10284</name>
</gene>
<dbReference type="GO" id="GO:0019164">
    <property type="term" value="F:pyruvate synthase activity"/>
    <property type="evidence" value="ECO:0007669"/>
    <property type="project" value="UniProtKB-EC"/>
</dbReference>
<dbReference type="InterPro" id="IPR037112">
    <property type="entry name" value="Pyrv-flavodox_OxR_EKR_sf"/>
</dbReference>
<dbReference type="FunFam" id="3.40.50.970:FF:000041">
    <property type="entry name" value="Pyruvate:ferredoxin (Flavodoxin) oxidoreductase"/>
    <property type="match status" value="1"/>
</dbReference>
<dbReference type="InterPro" id="IPR017896">
    <property type="entry name" value="4Fe4S_Fe-S-bd"/>
</dbReference>
<evidence type="ECO:0000256" key="11">
    <source>
        <dbReference type="PIRSR" id="PIRSR000159-2"/>
    </source>
</evidence>
<keyword evidence="13" id="KW-0175">Coiled coil</keyword>
<protein>
    <recommendedName>
        <fullName evidence="9">Pyruvate:ferredoxin oxidoreductase</fullName>
        <ecNumber evidence="9">1.2.7.1</ecNumber>
    </recommendedName>
    <alternativeName>
        <fullName evidence="9">Pyruvate synthase</fullName>
    </alternativeName>
</protein>
<dbReference type="InterPro" id="IPR029061">
    <property type="entry name" value="THDP-binding"/>
</dbReference>
<dbReference type="GO" id="GO:0006979">
    <property type="term" value="P:response to oxidative stress"/>
    <property type="evidence" value="ECO:0007669"/>
    <property type="project" value="TreeGrafter"/>
</dbReference>
<evidence type="ECO:0000256" key="1">
    <source>
        <dbReference type="ARBA" id="ARBA00009032"/>
    </source>
</evidence>
<feature type="binding site" evidence="12">
    <location>
        <position position="703"/>
    </location>
    <ligand>
        <name>[4Fe-4S] cluster</name>
        <dbReference type="ChEBI" id="CHEBI:49883"/>
        <label>2</label>
    </ligand>
</feature>
<keyword evidence="2 9" id="KW-0813">Transport</keyword>
<dbReference type="Pfam" id="PF12838">
    <property type="entry name" value="Fer4_7"/>
    <property type="match status" value="1"/>
</dbReference>
<evidence type="ECO:0000256" key="12">
    <source>
        <dbReference type="PIRSR" id="PIRSR000159-50"/>
    </source>
</evidence>
<comment type="similarity">
    <text evidence="1 9">Belongs to the pyruvate:ferredoxin/flavodoxin oxidoreductase family.</text>
</comment>
<dbReference type="SUPFAM" id="SSF52518">
    <property type="entry name" value="Thiamin diphosphate-binding fold (THDP-binding)"/>
    <property type="match status" value="2"/>
</dbReference>
<evidence type="ECO:0000259" key="14">
    <source>
        <dbReference type="PROSITE" id="PS51379"/>
    </source>
</evidence>
<evidence type="ECO:0000256" key="7">
    <source>
        <dbReference type="ARBA" id="ARBA00023004"/>
    </source>
</evidence>
<dbReference type="SUPFAM" id="SSF54862">
    <property type="entry name" value="4Fe-4S ferredoxins"/>
    <property type="match status" value="1"/>
</dbReference>
<dbReference type="PANTHER" id="PTHR32154">
    <property type="entry name" value="PYRUVATE-FLAVODOXIN OXIDOREDUCTASE-RELATED"/>
    <property type="match status" value="1"/>
</dbReference>
<feature type="binding site" evidence="10">
    <location>
        <position position="858"/>
    </location>
    <ligand>
        <name>thiamine diphosphate</name>
        <dbReference type="ChEBI" id="CHEBI:58937"/>
    </ligand>
</feature>
<feature type="binding site" evidence="10">
    <location>
        <begin position="1011"/>
        <end position="1016"/>
    </location>
    <ligand>
        <name>thiamine diphosphate</name>
        <dbReference type="ChEBI" id="CHEBI:58937"/>
    </ligand>
</feature>
<evidence type="ECO:0000256" key="9">
    <source>
        <dbReference type="PIRNR" id="PIRNR000159"/>
    </source>
</evidence>
<keyword evidence="6 9" id="KW-0560">Oxidoreductase</keyword>
<dbReference type="FunFam" id="3.40.50.920:FF:000007">
    <property type="entry name" value="Pyruvate:ferredoxin (Flavodoxin) oxidoreductase"/>
    <property type="match status" value="1"/>
</dbReference>
<feature type="binding site" evidence="12">
    <location>
        <position position="696"/>
    </location>
    <ligand>
        <name>[4Fe-4S] cluster</name>
        <dbReference type="ChEBI" id="CHEBI:49883"/>
        <label>1</label>
    </ligand>
</feature>
<dbReference type="Gene3D" id="3.40.50.970">
    <property type="match status" value="2"/>
</dbReference>
<dbReference type="GO" id="GO:0051539">
    <property type="term" value="F:4 iron, 4 sulfur cluster binding"/>
    <property type="evidence" value="ECO:0007669"/>
    <property type="project" value="UniProtKB-KW"/>
</dbReference>
<dbReference type="PROSITE" id="PS00198">
    <property type="entry name" value="4FE4S_FER_1"/>
    <property type="match status" value="2"/>
</dbReference>
<proteinExistence type="inferred from homology"/>
<keyword evidence="5 9" id="KW-0249">Electron transport</keyword>
<dbReference type="InterPro" id="IPR011766">
    <property type="entry name" value="TPP_enzyme_TPP-bd"/>
</dbReference>
<keyword evidence="8 12" id="KW-0411">Iron-sulfur</keyword>
<dbReference type="Gene3D" id="3.40.920.10">
    <property type="entry name" value="Pyruvate-ferredoxin oxidoreductase, PFOR, domain III"/>
    <property type="match status" value="1"/>
</dbReference>
<feature type="binding site" evidence="12">
    <location>
        <position position="830"/>
    </location>
    <ligand>
        <name>[4Fe-4S] cluster</name>
        <dbReference type="ChEBI" id="CHEBI:49883"/>
        <label>3</label>
    </ligand>
</feature>
<keyword evidence="16" id="KW-1185">Reference proteome</keyword>
<dbReference type="Proteomes" id="UP000288892">
    <property type="component" value="Unassembled WGS sequence"/>
</dbReference>
<feature type="domain" description="4Fe-4S ferredoxin-type" evidence="14">
    <location>
        <begin position="684"/>
        <end position="713"/>
    </location>
</feature>
<dbReference type="EMBL" id="MTKS01000028">
    <property type="protein sequence ID" value="RWX52213.1"/>
    <property type="molecule type" value="Genomic_DNA"/>
</dbReference>
<dbReference type="EC" id="1.2.7.1" evidence="9"/>
<evidence type="ECO:0000256" key="8">
    <source>
        <dbReference type="ARBA" id="ARBA00023014"/>
    </source>
</evidence>
<dbReference type="InterPro" id="IPR002880">
    <property type="entry name" value="Pyrv_Fd/Flavodoxin_OxRdtase_N"/>
</dbReference>
<dbReference type="Pfam" id="PF17147">
    <property type="entry name" value="PFOR_II"/>
    <property type="match status" value="1"/>
</dbReference>
<dbReference type="FunFam" id="3.40.920.10:FF:000001">
    <property type="entry name" value="Pyruvate:ferredoxin (Flavodoxin) oxidoreductase"/>
    <property type="match status" value="1"/>
</dbReference>
<dbReference type="InterPro" id="IPR019752">
    <property type="entry name" value="Pyrv/ketoisovalerate_OxRed_cat"/>
</dbReference>
<accession>A0A444JGL2</accession>
<feature type="binding site" evidence="12">
    <location>
        <position position="754"/>
    </location>
    <ligand>
        <name>[4Fe-4S] cluster</name>
        <dbReference type="ChEBI" id="CHEBI:49883"/>
        <label>2</label>
    </ligand>
</feature>
<reference evidence="15 16" key="1">
    <citation type="submission" date="2017-01" db="EMBL/GenBank/DDBJ databases">
        <title>The cable genome- insights into the physiology and evolution of filamentous bacteria capable of sulfide oxidation via long distance electron transfer.</title>
        <authorList>
            <person name="Schreiber L."/>
            <person name="Bjerg J.T."/>
            <person name="Boggild A."/>
            <person name="Van De Vossenberg J."/>
            <person name="Meysman F."/>
            <person name="Nielsen L.P."/>
            <person name="Schramm A."/>
            <person name="Kjeldsen K.U."/>
        </authorList>
    </citation>
    <scope>NUCLEOTIDE SEQUENCE [LARGE SCALE GENOMIC DNA]</scope>
    <source>
        <strain evidence="15">A5</strain>
    </source>
</reference>
<feature type="binding site" evidence="12">
    <location>
        <position position="699"/>
    </location>
    <ligand>
        <name>[4Fe-4S] cluster</name>
        <dbReference type="ChEBI" id="CHEBI:49883"/>
        <label>1</label>
    </ligand>
</feature>
<feature type="site" description="Important for catalytic activity" evidence="11">
    <location>
        <position position="1016"/>
    </location>
</feature>
<dbReference type="SMART" id="SM00890">
    <property type="entry name" value="EKR"/>
    <property type="match status" value="1"/>
</dbReference>
<dbReference type="InterPro" id="IPR050722">
    <property type="entry name" value="Pyruvate:ferred/Flavod_OxRd"/>
</dbReference>
<dbReference type="GO" id="GO:0005506">
    <property type="term" value="F:iron ion binding"/>
    <property type="evidence" value="ECO:0007669"/>
    <property type="project" value="InterPro"/>
</dbReference>
<organism evidence="15 16">
    <name type="scientific">Candidatus Electrothrix marina</name>
    <dbReference type="NCBI Taxonomy" id="1859130"/>
    <lineage>
        <taxon>Bacteria</taxon>
        <taxon>Pseudomonadati</taxon>
        <taxon>Thermodesulfobacteriota</taxon>
        <taxon>Desulfobulbia</taxon>
        <taxon>Desulfobulbales</taxon>
        <taxon>Desulfobulbaceae</taxon>
        <taxon>Candidatus Electrothrix</taxon>
    </lineage>
</organism>
<dbReference type="PANTHER" id="PTHR32154:SF0">
    <property type="entry name" value="PYRUVATE-FLAVODOXIN OXIDOREDUCTASE-RELATED"/>
    <property type="match status" value="1"/>
</dbReference>
<feature type="binding site" evidence="12">
    <location>
        <position position="693"/>
    </location>
    <ligand>
        <name>[4Fe-4S] cluster</name>
        <dbReference type="ChEBI" id="CHEBI:49883"/>
        <label>1</label>
    </ligand>
</feature>
<keyword evidence="3 12" id="KW-0004">4Fe-4S</keyword>
<dbReference type="Pfam" id="PF01855">
    <property type="entry name" value="POR_N"/>
    <property type="match status" value="1"/>
</dbReference>
<feature type="binding site" evidence="10">
    <location>
        <begin position="982"/>
        <end position="985"/>
    </location>
    <ligand>
        <name>thiamine diphosphate</name>
        <dbReference type="ChEBI" id="CHEBI:58937"/>
    </ligand>
</feature>
<evidence type="ECO:0000256" key="3">
    <source>
        <dbReference type="ARBA" id="ARBA00022485"/>
    </source>
</evidence>
<feature type="site" description="Important for catalytic activity" evidence="11">
    <location>
        <position position="31"/>
    </location>
</feature>
<keyword evidence="15" id="KW-0670">Pyruvate</keyword>
<sequence>MSRKMVTIDGNQACTHVAYATSEVITIYPITPSSPMAAEADAKATAGQKNIWGSVPVISQMQSEGGVAGSLHGSLATGALCTTFTASQGLLLMLPNMYKLAGELTPTVFHVTARSLACQGLSIFGDHGDVMSARQTGWAQLCSQNVQEAQDMALISTQATLASRIPFLHFFDGFRTSHEIQKMEQLTNEDMLEMIDEKLITAHRERALTPDRPSMSGTAQNPDVYFTGRETVNKYYNAIPGIVQETMDKFAALTGRQYNLFDYYGAPDATDVVVIMGSGAETAAATIDHLVAEGRKVGMVIVRLFRPFDMKAMVNTLPPTVERVTVLDRCKEPGAPGDPLYLDVRAAIGEAAEANPTMFMPLVLCGRYGLGSAEFSPAMVKAVYDNMVSMAPKNHFCVGPNDDVTHTSLSYDKSYNIEGDDVYRAMFYGLGSDGTVGANKNTIKIIGTETDNSAQGYFVYDSKKSGSMTVSHLRFGENQVVAPYLINKASFVACHNFTFLNSYDMLANLEDGGTFLLTTTFDKDSIWNELPAKVQQQLIDKKAKFYIIDAIKLGIAIGLGARINMIMQTAFFLISGILKKDEAIDAIKTAIKKTYGKKGDKIVNMNYDAVDAAVNNIVEVALADKITGHELPTTVPAEAPDFVKDITAKMIEGKGEEIKVSEMPADGRWPTATTQWEKRNIAVSVPEWDPETCIQCGRCSLVCPHGCIRLKIATPEELEAAGAGATFRTADANGKEFAGRKFTIQISTADCAGCTLCSTACPARKKDADGNKTEESALKMITNTDAVLNESLENWKTFLALPEMDNASINPATVKGSQLKRPLFEFSGACAGCGETPYIKLVTQLFGDRLMIANATGCSSIYGGNLPTTPYCQREDGRGPSWSNSLFEDNAEYGLGMRQSVNKLGLQAAELLNLAVKEGLVSKELADSLLDASQKTQDEIEAQRARVDELKAALAGSNSVTASRLLPVADYLVKKSVWCFGGDGWAYDIGYGGLDHVLASGENINVMVLDTEVYSNTGGQMSKSTPRAAVAQFAAGGKKMPKKDMGMIFSTYGNVYVARIALGANPQQVVKAISEAEAYDGPSIIIAYSHCINHGLNLAKGLEQQKLAVACGHWPLYRYNPELEDAGKNPLTIDCKEPTIKFADYALNENRYRMLKMANPEHCDALMEASQKDVDKSWKFLQSRFKALED</sequence>
<feature type="binding site" evidence="12">
    <location>
        <position position="761"/>
    </location>
    <ligand>
        <name>[4Fe-4S] cluster</name>
        <dbReference type="ChEBI" id="CHEBI:49883"/>
        <label>1</label>
    </ligand>
</feature>
<dbReference type="Pfam" id="PF01558">
    <property type="entry name" value="POR"/>
    <property type="match status" value="1"/>
</dbReference>
<keyword evidence="4 12" id="KW-0479">Metal-binding</keyword>
<feature type="binding site" evidence="12">
    <location>
        <position position="1091"/>
    </location>
    <ligand>
        <name>[4Fe-4S] cluster</name>
        <dbReference type="ChEBI" id="CHEBI:49883"/>
        <label>3</label>
    </ligand>
</feature>
<dbReference type="Gene3D" id="4.10.780.10">
    <property type="entry name" value="Pyruvate-flavodoxin oxidoreductase, EKR domain"/>
    <property type="match status" value="1"/>
</dbReference>
<dbReference type="CDD" id="cd07034">
    <property type="entry name" value="TPP_PYR_PFOR_IOR-alpha_like"/>
    <property type="match status" value="1"/>
</dbReference>
<dbReference type="PIRSF" id="PIRSF000159">
    <property type="entry name" value="NifJ"/>
    <property type="match status" value="1"/>
</dbReference>
<feature type="binding site" evidence="12">
    <location>
        <position position="751"/>
    </location>
    <ligand>
        <name>[4Fe-4S] cluster</name>
        <dbReference type="ChEBI" id="CHEBI:49883"/>
        <label>2</label>
    </ligand>
</feature>
<dbReference type="SUPFAM" id="SSF53323">
    <property type="entry name" value="Pyruvate-ferredoxin oxidoreductase, PFOR, domain III"/>
    <property type="match status" value="1"/>
</dbReference>
<dbReference type="Pfam" id="PF10371">
    <property type="entry name" value="EKR"/>
    <property type="match status" value="1"/>
</dbReference>
<feature type="binding site" evidence="10">
    <location>
        <position position="31"/>
    </location>
    <ligand>
        <name>pyruvate</name>
        <dbReference type="ChEBI" id="CHEBI:15361"/>
    </ligand>
</feature>
<evidence type="ECO:0000256" key="2">
    <source>
        <dbReference type="ARBA" id="ARBA00022448"/>
    </source>
</evidence>
<feature type="binding site" evidence="10">
    <location>
        <position position="114"/>
    </location>
    <ligand>
        <name>pyruvate</name>
        <dbReference type="ChEBI" id="CHEBI:15361"/>
    </ligand>
</feature>
<name>A0A444JGL2_9BACT</name>
<feature type="binding site" evidence="12">
    <location>
        <position position="757"/>
    </location>
    <ligand>
        <name>[4Fe-4S] cluster</name>
        <dbReference type="ChEBI" id="CHEBI:49883"/>
        <label>2</label>
    </ligand>
</feature>
<dbReference type="PROSITE" id="PS51379">
    <property type="entry name" value="4FE4S_FER_2"/>
    <property type="match status" value="2"/>
</dbReference>
<dbReference type="GO" id="GO:0030976">
    <property type="term" value="F:thiamine pyrophosphate binding"/>
    <property type="evidence" value="ECO:0007669"/>
    <property type="project" value="InterPro"/>
</dbReference>
<feature type="site" description="Important for catalytic activity" evidence="11">
    <location>
        <position position="64"/>
    </location>
</feature>
<evidence type="ECO:0000313" key="15">
    <source>
        <dbReference type="EMBL" id="RWX52213.1"/>
    </source>
</evidence>